<gene>
    <name evidence="3" type="ORF">QJ048_21525</name>
</gene>
<feature type="signal peptide" evidence="1">
    <location>
        <begin position="1"/>
        <end position="22"/>
    </location>
</feature>
<protein>
    <submittedName>
        <fullName evidence="3">Porin family protein</fullName>
    </submittedName>
</protein>
<organism evidence="3 4">
    <name type="scientific">Pinibacter soli</name>
    <dbReference type="NCBI Taxonomy" id="3044211"/>
    <lineage>
        <taxon>Bacteria</taxon>
        <taxon>Pseudomonadati</taxon>
        <taxon>Bacteroidota</taxon>
        <taxon>Chitinophagia</taxon>
        <taxon>Chitinophagales</taxon>
        <taxon>Chitinophagaceae</taxon>
        <taxon>Pinibacter</taxon>
    </lineage>
</organism>
<evidence type="ECO:0000313" key="4">
    <source>
        <dbReference type="Proteomes" id="UP001226434"/>
    </source>
</evidence>
<keyword evidence="4" id="KW-1185">Reference proteome</keyword>
<reference evidence="3 4" key="1">
    <citation type="submission" date="2023-05" db="EMBL/GenBank/DDBJ databases">
        <title>Genome sequence of Pinibacter sp. MAH-24.</title>
        <authorList>
            <person name="Huq M.A."/>
        </authorList>
    </citation>
    <scope>NUCLEOTIDE SEQUENCE [LARGE SCALE GENOMIC DNA]</scope>
    <source>
        <strain evidence="3 4">MAH-24</strain>
    </source>
</reference>
<evidence type="ECO:0000313" key="3">
    <source>
        <dbReference type="EMBL" id="MDI3322386.1"/>
    </source>
</evidence>
<feature type="domain" description="Outer membrane protein beta-barrel" evidence="2">
    <location>
        <begin position="36"/>
        <end position="231"/>
    </location>
</feature>
<keyword evidence="1" id="KW-0732">Signal</keyword>
<name>A0ABT6RIY6_9BACT</name>
<accession>A0ABT6RIY6</accession>
<evidence type="ECO:0000256" key="1">
    <source>
        <dbReference type="SAM" id="SignalP"/>
    </source>
</evidence>
<proteinExistence type="predicted"/>
<dbReference type="Pfam" id="PF13568">
    <property type="entry name" value="OMP_b-brl_2"/>
    <property type="match status" value="1"/>
</dbReference>
<comment type="caution">
    <text evidence="3">The sequence shown here is derived from an EMBL/GenBank/DDBJ whole genome shotgun (WGS) entry which is preliminary data.</text>
</comment>
<dbReference type="EMBL" id="JASBRG010000007">
    <property type="protein sequence ID" value="MDI3322386.1"/>
    <property type="molecule type" value="Genomic_DNA"/>
</dbReference>
<feature type="chain" id="PRO_5046665277" evidence="1">
    <location>
        <begin position="23"/>
        <end position="255"/>
    </location>
</feature>
<dbReference type="InterPro" id="IPR025665">
    <property type="entry name" value="Beta-barrel_OMP_2"/>
</dbReference>
<dbReference type="Proteomes" id="UP001226434">
    <property type="component" value="Unassembled WGS sequence"/>
</dbReference>
<dbReference type="RefSeq" id="WP_282336506.1">
    <property type="nucleotide sequence ID" value="NZ_JASBRG010000007.1"/>
</dbReference>
<sequence>MRKKLKKYFLLLSLVSSGVAVFGQEKEIEFKPEFRKYILIGYNFGGTVPAPMPNTVRKVNAWWPQFNPSIGYEVDYVFNEKWGVGGALKIDYKGMGIKSEVMYMHTSVDIKQGDKAGKFEGLFVGHNKTIVNNGYLTLPVHAIYYPDKNWKTQLGVYFGYLFHAGFSGEVTDGYIRTPDAMGEKIAVDTAIFNFDNELRKFDFGLQAGAERRINKKISVNGNLSWGLLSLFPKSFHGMDFSMYNVFFTLGISYKL</sequence>
<evidence type="ECO:0000259" key="2">
    <source>
        <dbReference type="Pfam" id="PF13568"/>
    </source>
</evidence>